<comment type="similarity">
    <text evidence="1">Belongs to the ROK (NagC/XylR) family.</text>
</comment>
<organism evidence="2 3">
    <name type="scientific">Alistipes ihumii AP11</name>
    <dbReference type="NCBI Taxonomy" id="1211813"/>
    <lineage>
        <taxon>Bacteria</taxon>
        <taxon>Pseudomonadati</taxon>
        <taxon>Bacteroidota</taxon>
        <taxon>Bacteroidia</taxon>
        <taxon>Bacteroidales</taxon>
        <taxon>Rikenellaceae</taxon>
        <taxon>Alistipes</taxon>
    </lineage>
</organism>
<proteinExistence type="inferred from homology"/>
<reference evidence="2" key="1">
    <citation type="journal article" date="2022" name="Cell">
        <title>Design, construction, and in vivo augmentation of a complex gut microbiome.</title>
        <authorList>
            <person name="Cheng A.G."/>
            <person name="Ho P.Y."/>
            <person name="Aranda-Diaz A."/>
            <person name="Jain S."/>
            <person name="Yu F.B."/>
            <person name="Meng X."/>
            <person name="Wang M."/>
            <person name="Iakiviak M."/>
            <person name="Nagashima K."/>
            <person name="Zhao A."/>
            <person name="Murugkar P."/>
            <person name="Patil A."/>
            <person name="Atabakhsh K."/>
            <person name="Weakley A."/>
            <person name="Yan J."/>
            <person name="Brumbaugh A.R."/>
            <person name="Higginbottom S."/>
            <person name="Dimas A."/>
            <person name="Shiver A.L."/>
            <person name="Deutschbauer A."/>
            <person name="Neff N."/>
            <person name="Sonnenburg J.L."/>
            <person name="Huang K.C."/>
            <person name="Fischbach M.A."/>
        </authorList>
    </citation>
    <scope>NUCLEOTIDE SEQUENCE</scope>
    <source>
        <strain evidence="2">AP11</strain>
    </source>
</reference>
<dbReference type="RefSeq" id="WP_026089459.1">
    <property type="nucleotide sequence ID" value="NZ_CAPH01000001.1"/>
</dbReference>
<sequence>MKKNILGVDIGGTKCAVIYGQKEGDTLHLVEKVKFPTTSVDETIANICSEIEQMMGRHGLDSSNTGAIGISCGGPLDSKRGVVMSPPNLPGWNDIPIVRMLEERFGIRTGIHNDANACALAEWKFGAGVGTQNMVFLTFGTGLGAGLILDGKLYAGTNDNAGELGHIRLSEFGPVGYGKCGSFEGFASGGGIAQLARFKVSEKQQMGESVAWCPPGQLDSISAHTVALAAASGDPLALEIYRISATYLGRGLAMVIDLLNPEVIVIGSIYVRNRELMEPFVLQEIEREALSHARRVCSVRPAKLGEQIGDYAALSVAANLI</sequence>
<keyword evidence="3" id="KW-1185">Reference proteome</keyword>
<dbReference type="PANTHER" id="PTHR18964:SF149">
    <property type="entry name" value="BIFUNCTIONAL UDP-N-ACETYLGLUCOSAMINE 2-EPIMERASE_N-ACETYLMANNOSAMINE KINASE"/>
    <property type="match status" value="1"/>
</dbReference>
<dbReference type="InterPro" id="IPR000600">
    <property type="entry name" value="ROK"/>
</dbReference>
<dbReference type="Gene3D" id="3.30.420.40">
    <property type="match status" value="2"/>
</dbReference>
<evidence type="ECO:0000313" key="3">
    <source>
        <dbReference type="Proteomes" id="UP001059295"/>
    </source>
</evidence>
<dbReference type="Proteomes" id="UP001059295">
    <property type="component" value="Chromosome"/>
</dbReference>
<dbReference type="SUPFAM" id="SSF53067">
    <property type="entry name" value="Actin-like ATPase domain"/>
    <property type="match status" value="1"/>
</dbReference>
<dbReference type="PANTHER" id="PTHR18964">
    <property type="entry name" value="ROK (REPRESSOR, ORF, KINASE) FAMILY"/>
    <property type="match status" value="1"/>
</dbReference>
<evidence type="ECO:0000256" key="1">
    <source>
        <dbReference type="ARBA" id="ARBA00006479"/>
    </source>
</evidence>
<protein>
    <submittedName>
        <fullName evidence="2">ROK family protein</fullName>
    </submittedName>
</protein>
<dbReference type="InterPro" id="IPR043129">
    <property type="entry name" value="ATPase_NBD"/>
</dbReference>
<gene>
    <name evidence="2" type="ORF">NQ491_03815</name>
</gene>
<accession>A0ABY5V353</accession>
<dbReference type="EMBL" id="CP102294">
    <property type="protein sequence ID" value="UWN57916.1"/>
    <property type="molecule type" value="Genomic_DNA"/>
</dbReference>
<dbReference type="CDD" id="cd23763">
    <property type="entry name" value="ASKHA_ATPase_ROK"/>
    <property type="match status" value="1"/>
</dbReference>
<dbReference type="GeneID" id="82890831"/>
<dbReference type="Pfam" id="PF00480">
    <property type="entry name" value="ROK"/>
    <property type="match status" value="1"/>
</dbReference>
<name>A0ABY5V353_9BACT</name>
<evidence type="ECO:0000313" key="2">
    <source>
        <dbReference type="EMBL" id="UWN57916.1"/>
    </source>
</evidence>